<sequence length="86" mass="9923">MSVTMFDKLLELIEFKLRRNYNRPAIPPACRLLLTLRLLASGDSLQSVAYNFRIGKSTACKIFNETCEIIWETLQPIYLPVPDEEC</sequence>
<proteinExistence type="predicted"/>
<evidence type="ECO:0000313" key="2">
    <source>
        <dbReference type="Proteomes" id="UP001056778"/>
    </source>
</evidence>
<evidence type="ECO:0000313" key="1">
    <source>
        <dbReference type="EMBL" id="KAI4466545.1"/>
    </source>
</evidence>
<dbReference type="EMBL" id="CM043016">
    <property type="protein sequence ID" value="KAI4466545.1"/>
    <property type="molecule type" value="Genomic_DNA"/>
</dbReference>
<keyword evidence="2" id="KW-1185">Reference proteome</keyword>
<gene>
    <name evidence="1" type="ORF">MML48_2g00008646</name>
</gene>
<dbReference type="Proteomes" id="UP001056778">
    <property type="component" value="Chromosome 2"/>
</dbReference>
<name>A0ACB9TIA9_HOLOL</name>
<comment type="caution">
    <text evidence="1">The sequence shown here is derived from an EMBL/GenBank/DDBJ whole genome shotgun (WGS) entry which is preliminary data.</text>
</comment>
<organism evidence="1 2">
    <name type="scientific">Holotrichia oblita</name>
    <name type="common">Chafer beetle</name>
    <dbReference type="NCBI Taxonomy" id="644536"/>
    <lineage>
        <taxon>Eukaryota</taxon>
        <taxon>Metazoa</taxon>
        <taxon>Ecdysozoa</taxon>
        <taxon>Arthropoda</taxon>
        <taxon>Hexapoda</taxon>
        <taxon>Insecta</taxon>
        <taxon>Pterygota</taxon>
        <taxon>Neoptera</taxon>
        <taxon>Endopterygota</taxon>
        <taxon>Coleoptera</taxon>
        <taxon>Polyphaga</taxon>
        <taxon>Scarabaeiformia</taxon>
        <taxon>Scarabaeidae</taxon>
        <taxon>Melolonthinae</taxon>
        <taxon>Holotrichia</taxon>
    </lineage>
</organism>
<protein>
    <submittedName>
        <fullName evidence="1">Uncharacterized protein</fullName>
    </submittedName>
</protein>
<reference evidence="1" key="1">
    <citation type="submission" date="2022-04" db="EMBL/GenBank/DDBJ databases">
        <title>Chromosome-scale genome assembly of Holotrichia oblita Faldermann.</title>
        <authorList>
            <person name="Rongchong L."/>
        </authorList>
    </citation>
    <scope>NUCLEOTIDE SEQUENCE</scope>
    <source>
        <strain evidence="1">81SQS9</strain>
    </source>
</reference>
<accession>A0ACB9TIA9</accession>